<accession>A0AA95ESZ8</accession>
<evidence type="ECO:0000256" key="1">
    <source>
        <dbReference type="SAM" id="Coils"/>
    </source>
</evidence>
<evidence type="ECO:0000313" key="2">
    <source>
        <dbReference type="EMBL" id="WEK52873.1"/>
    </source>
</evidence>
<keyword evidence="3" id="KW-1185">Reference proteome</keyword>
<keyword evidence="1" id="KW-0175">Coiled coil</keyword>
<dbReference type="EMBL" id="CP119317">
    <property type="protein sequence ID" value="WEK52873.1"/>
    <property type="molecule type" value="Genomic_DNA"/>
</dbReference>
<sequence>MLWQFVRYGTFVGGLGVWICLQGCLNAPTSSLSAKEALALSASALSGSERYNVSGEVTLINPSGMIASHLFYDGKISEHGKLNMQWRAEKEGQINGGFKERSAKEQKMQMEEFEPLEILDLIKGNKASVRYAKQTANKDEFELIMMLNDEVSRAHIANELRTQLNTIAEDEQQLLRQSASAQRLYAQAKQELEEKLARLQVTTECRWVASSRSWFPSQLSVETTMRYQWKNNMLQEKRVSQTHFLPSK</sequence>
<protein>
    <submittedName>
        <fullName evidence="2">Uncharacterized protein</fullName>
    </submittedName>
</protein>
<dbReference type="Proteomes" id="UP001178662">
    <property type="component" value="Chromosome"/>
</dbReference>
<organism evidence="2 3">
    <name type="scientific">Candidatus Cohnella colombiensis</name>
    <dbReference type="NCBI Taxonomy" id="3121368"/>
    <lineage>
        <taxon>Bacteria</taxon>
        <taxon>Bacillati</taxon>
        <taxon>Bacillota</taxon>
        <taxon>Bacilli</taxon>
        <taxon>Bacillales</taxon>
        <taxon>Paenibacillaceae</taxon>
        <taxon>Cohnella</taxon>
    </lineage>
</organism>
<proteinExistence type="predicted"/>
<feature type="coiled-coil region" evidence="1">
    <location>
        <begin position="157"/>
        <end position="202"/>
    </location>
</feature>
<name>A0AA95ESZ8_9BACL</name>
<reference evidence="2" key="1">
    <citation type="submission" date="2023-03" db="EMBL/GenBank/DDBJ databases">
        <title>Andean soil-derived lignocellulolytic bacterial consortium as a source of novel taxa and putative plastic-active enzymes.</title>
        <authorList>
            <person name="Diaz-Garcia L."/>
            <person name="Chuvochina M."/>
            <person name="Feuerriegel G."/>
            <person name="Bunk B."/>
            <person name="Sproer C."/>
            <person name="Streit W.R."/>
            <person name="Rodriguez L.M."/>
            <person name="Overmann J."/>
            <person name="Jimenez D.J."/>
        </authorList>
    </citation>
    <scope>NUCLEOTIDE SEQUENCE</scope>
    <source>
        <strain evidence="2">MAG 2441</strain>
    </source>
</reference>
<evidence type="ECO:0000313" key="3">
    <source>
        <dbReference type="Proteomes" id="UP001178662"/>
    </source>
</evidence>
<dbReference type="AlphaFoldDB" id="A0AA95ESZ8"/>
<gene>
    <name evidence="2" type="ORF">P0Y55_09660</name>
</gene>